<organism evidence="2 3">
    <name type="scientific">Parapedobacter defluvii</name>
    <dbReference type="NCBI Taxonomy" id="2045106"/>
    <lineage>
        <taxon>Bacteria</taxon>
        <taxon>Pseudomonadati</taxon>
        <taxon>Bacteroidota</taxon>
        <taxon>Sphingobacteriia</taxon>
        <taxon>Sphingobacteriales</taxon>
        <taxon>Sphingobacteriaceae</taxon>
        <taxon>Parapedobacter</taxon>
    </lineage>
</organism>
<name>A0ABQ1M8I8_9SPHI</name>
<sequence>MNGRRDTTIKIAQTSDESGAIDALTLAFSTDPMVRWSLPDPTVYLATFPSIAKAFGGSAFQGRTAYIAPGFVGAALWLPPGAGSDEESLIRLFGENVGDDVKENLPAIFEQMEKFHPTEPHWYLPMIGVDPAYQGTGVGSALMSEALKAVDQDGLIAYLESSNPRNISLYERHGFEVIGEIQSGRSPVLHPMLRRARRISDNLFNKYSGAEFKRGIL</sequence>
<dbReference type="Gene3D" id="3.40.630.30">
    <property type="match status" value="1"/>
</dbReference>
<dbReference type="SUPFAM" id="SSF55729">
    <property type="entry name" value="Acyl-CoA N-acyltransferases (Nat)"/>
    <property type="match status" value="1"/>
</dbReference>
<protein>
    <submittedName>
        <fullName evidence="2">N-acetyltransferase</fullName>
    </submittedName>
</protein>
<gene>
    <name evidence="2" type="ORF">GCM10011386_29090</name>
</gene>
<dbReference type="CDD" id="cd04301">
    <property type="entry name" value="NAT_SF"/>
    <property type="match status" value="1"/>
</dbReference>
<evidence type="ECO:0000259" key="1">
    <source>
        <dbReference type="PROSITE" id="PS51186"/>
    </source>
</evidence>
<dbReference type="InterPro" id="IPR000182">
    <property type="entry name" value="GNAT_dom"/>
</dbReference>
<dbReference type="InterPro" id="IPR052523">
    <property type="entry name" value="Trichothecene_AcTrans"/>
</dbReference>
<dbReference type="InterPro" id="IPR016181">
    <property type="entry name" value="Acyl_CoA_acyltransferase"/>
</dbReference>
<dbReference type="Pfam" id="PF00583">
    <property type="entry name" value="Acetyltransf_1"/>
    <property type="match status" value="1"/>
</dbReference>
<dbReference type="RefSeq" id="WP_188751954.1">
    <property type="nucleotide sequence ID" value="NZ_BMIK01000010.1"/>
</dbReference>
<dbReference type="PROSITE" id="PS51186">
    <property type="entry name" value="GNAT"/>
    <property type="match status" value="1"/>
</dbReference>
<dbReference type="PANTHER" id="PTHR42791">
    <property type="entry name" value="GNAT FAMILY ACETYLTRANSFERASE"/>
    <property type="match status" value="1"/>
</dbReference>
<keyword evidence="3" id="KW-1185">Reference proteome</keyword>
<proteinExistence type="predicted"/>
<evidence type="ECO:0000313" key="3">
    <source>
        <dbReference type="Proteomes" id="UP000597338"/>
    </source>
</evidence>
<accession>A0ABQ1M8I8</accession>
<dbReference type="Proteomes" id="UP000597338">
    <property type="component" value="Unassembled WGS sequence"/>
</dbReference>
<evidence type="ECO:0000313" key="2">
    <source>
        <dbReference type="EMBL" id="GGC35138.1"/>
    </source>
</evidence>
<dbReference type="PANTHER" id="PTHR42791:SF1">
    <property type="entry name" value="N-ACETYLTRANSFERASE DOMAIN-CONTAINING PROTEIN"/>
    <property type="match status" value="1"/>
</dbReference>
<reference evidence="3" key="1">
    <citation type="journal article" date="2019" name="Int. J. Syst. Evol. Microbiol.">
        <title>The Global Catalogue of Microorganisms (GCM) 10K type strain sequencing project: providing services to taxonomists for standard genome sequencing and annotation.</title>
        <authorList>
            <consortium name="The Broad Institute Genomics Platform"/>
            <consortium name="The Broad Institute Genome Sequencing Center for Infectious Disease"/>
            <person name="Wu L."/>
            <person name="Ma J."/>
        </authorList>
    </citation>
    <scope>NUCLEOTIDE SEQUENCE [LARGE SCALE GENOMIC DNA]</scope>
    <source>
        <strain evidence="3">CGMCC 1.15342</strain>
    </source>
</reference>
<dbReference type="EMBL" id="BMIK01000010">
    <property type="protein sequence ID" value="GGC35138.1"/>
    <property type="molecule type" value="Genomic_DNA"/>
</dbReference>
<feature type="domain" description="N-acetyltransferase" evidence="1">
    <location>
        <begin position="115"/>
        <end position="197"/>
    </location>
</feature>
<comment type="caution">
    <text evidence="2">The sequence shown here is derived from an EMBL/GenBank/DDBJ whole genome shotgun (WGS) entry which is preliminary data.</text>
</comment>